<dbReference type="InterPro" id="IPR010978">
    <property type="entry name" value="tRNA-bd_arm"/>
</dbReference>
<evidence type="ECO:0000256" key="6">
    <source>
        <dbReference type="ARBA" id="ARBA00022840"/>
    </source>
</evidence>
<dbReference type="InterPro" id="IPR002300">
    <property type="entry name" value="aa-tRNA-synth_Ia"/>
</dbReference>
<dbReference type="InterPro" id="IPR009008">
    <property type="entry name" value="Val/Leu/Ile-tRNA-synth_edit"/>
</dbReference>
<accession>C9RB30</accession>
<comment type="domain">
    <text evidence="12">ValRS has two distinct active sites: one for aminoacylation and one for editing. The misactivated threonine is translocated from the active site to the editing site.</text>
</comment>
<evidence type="ECO:0000256" key="10">
    <source>
        <dbReference type="ARBA" id="ARBA00047552"/>
    </source>
</evidence>
<dbReference type="HOGENOM" id="CLU_001493_0_2_9"/>
<dbReference type="FunFam" id="3.40.50.620:FF:000032">
    <property type="entry name" value="Valine--tRNA ligase"/>
    <property type="match status" value="1"/>
</dbReference>
<dbReference type="PANTHER" id="PTHR11946">
    <property type="entry name" value="VALYL-TRNA SYNTHETASES"/>
    <property type="match status" value="1"/>
</dbReference>
<evidence type="ECO:0000256" key="4">
    <source>
        <dbReference type="ARBA" id="ARBA00022598"/>
    </source>
</evidence>
<dbReference type="InterPro" id="IPR001412">
    <property type="entry name" value="aa-tRNA-synth_I_CS"/>
</dbReference>
<dbReference type="OrthoDB" id="9810365at2"/>
<feature type="domain" description="Valyl-tRNA synthetase tRNA-binding arm" evidence="15">
    <location>
        <begin position="815"/>
        <end position="878"/>
    </location>
</feature>
<sequence>MGKRLLPPVYEPKEVEAKWYRFWEEGKFFRGEVDPSRRPFCIVMPPPNVTGELHMGHALDNTLQDVLIRWRRMQGYTTLWVPGTDHAGIATQARVEAELAKEGLSRHDLGREKFLERVWQWKEKYGNTITMQLRRLGASCDWDRERFTMDEGCSRAVKEVFIRLYEEGLIYRGDYIVNWCPHCQTVISDIEVEHKETPGKLYYIRYPLTEGGFITIATTRPETMLGDTAVAVNPKDPRYREFIGKKAILPLVGRELPIIADEYVDMEFGSGALKVTPAHDPHDFEIGQRHHLPAVQVIGFDARMTAEAGERYRGLDRWEARRRVVEDLRAQGLLEKEEDIVHAVGHCYRCGEVVEPMISKQWFVRMKPLAEPAIAAVKEGRIRFIPERFTKIYLNWVENIKDWCISRQLWWGHRIPVWHCADCGQSTAARNGLDRCPHCGSSRVEQDPDVLDTWFSSALWPFSTLGWPEATPELKFFYPTSVLVTGRDIIFFWVARMIFMGLKFMGDVPFREVFIHGLVLDALGRKMSKSLGNGVDPLEVIESHGADSLRFMLVTGNTPGNDLRFHFERLDGARNFINKLWNASRFVLMNLDEGESLPRLGEVRLELVDRWIISRLQDVVERVTAYLEEYELGEAARLLYEFIWDEFCDWYIEMAKLRLYGSDPEARRTAQVVLKSVLGTCLKLLHPFIPFVTEEMWHQLEPESAPLIVQSWPAVEEKRKDAAAEAAVGILQEVVRAVRHLRAEMQVPPGKRATVILVTPEAEKMGLLEEHRRIVESLSAGELVLKETLLEKPVNAAHAVAAGVEIYLPLEGLIDVEKERARLQKELKELEEELARVRRKLDNPSFLAKAPAEVVAKERAKEEELEKNRLSLEKLLSFLEGV</sequence>
<evidence type="ECO:0000256" key="2">
    <source>
        <dbReference type="ARBA" id="ARBA00011245"/>
    </source>
</evidence>
<feature type="binding site" evidence="12">
    <location>
        <position position="529"/>
    </location>
    <ligand>
        <name>ATP</name>
        <dbReference type="ChEBI" id="CHEBI:30616"/>
    </ligand>
</feature>
<dbReference type="Pfam" id="PF08264">
    <property type="entry name" value="Anticodon_1"/>
    <property type="match status" value="1"/>
</dbReference>
<feature type="domain" description="Methionyl/Valyl/Leucyl/Isoleucyl-tRNA synthetase anticodon-binding" evidence="14">
    <location>
        <begin position="609"/>
        <end position="756"/>
    </location>
</feature>
<feature type="short sequence motif" description="'KMSKS' region" evidence="12">
    <location>
        <begin position="526"/>
        <end position="530"/>
    </location>
</feature>
<dbReference type="Gene3D" id="3.40.50.620">
    <property type="entry name" value="HUPs"/>
    <property type="match status" value="2"/>
</dbReference>
<feature type="coiled-coil region" evidence="12">
    <location>
        <begin position="813"/>
        <end position="875"/>
    </location>
</feature>
<dbReference type="PRINTS" id="PR00986">
    <property type="entry name" value="TRNASYNTHVAL"/>
</dbReference>
<dbReference type="FunFam" id="1.10.287.380:FF:000001">
    <property type="entry name" value="Valine--tRNA ligase"/>
    <property type="match status" value="1"/>
</dbReference>
<evidence type="ECO:0000256" key="1">
    <source>
        <dbReference type="ARBA" id="ARBA00004496"/>
    </source>
</evidence>
<keyword evidence="17" id="KW-1185">Reference proteome</keyword>
<evidence type="ECO:0000256" key="7">
    <source>
        <dbReference type="ARBA" id="ARBA00022917"/>
    </source>
</evidence>
<dbReference type="NCBIfam" id="NF004349">
    <property type="entry name" value="PRK05729.1"/>
    <property type="match status" value="1"/>
</dbReference>
<name>C9RB30_AMMDK</name>
<keyword evidence="9 12" id="KW-0030">Aminoacyl-tRNA synthetase</keyword>
<dbReference type="Proteomes" id="UP000002620">
    <property type="component" value="Chromosome"/>
</dbReference>
<evidence type="ECO:0000259" key="13">
    <source>
        <dbReference type="Pfam" id="PF00133"/>
    </source>
</evidence>
<dbReference type="SUPFAM" id="SSF52374">
    <property type="entry name" value="Nucleotidylyl transferase"/>
    <property type="match status" value="1"/>
</dbReference>
<dbReference type="GO" id="GO:0005524">
    <property type="term" value="F:ATP binding"/>
    <property type="evidence" value="ECO:0007669"/>
    <property type="project" value="UniProtKB-UniRule"/>
</dbReference>
<dbReference type="Pfam" id="PF00133">
    <property type="entry name" value="tRNA-synt_1"/>
    <property type="match status" value="1"/>
</dbReference>
<keyword evidence="5 12" id="KW-0547">Nucleotide-binding</keyword>
<dbReference type="SUPFAM" id="SSF46589">
    <property type="entry name" value="tRNA-binding arm"/>
    <property type="match status" value="1"/>
</dbReference>
<dbReference type="GO" id="GO:0004832">
    <property type="term" value="F:valine-tRNA ligase activity"/>
    <property type="evidence" value="ECO:0007669"/>
    <property type="project" value="UniProtKB-UniRule"/>
</dbReference>
<reference evidence="16 17" key="1">
    <citation type="submission" date="2009-10" db="EMBL/GenBank/DDBJ databases">
        <title>Complete sequence of chromosome of Ammonifex degensii KC4.</title>
        <authorList>
            <consortium name="US DOE Joint Genome Institute"/>
            <person name="Kerfeld C."/>
            <person name="Goodner B."/>
            <person name="Huber H."/>
            <person name="Stetter K."/>
            <person name="Lucas S."/>
            <person name="Copeland A."/>
            <person name="Lapidus A."/>
            <person name="Glavina del Rio T."/>
            <person name="Dalin E."/>
            <person name="Tice H."/>
            <person name="Bruce D."/>
            <person name="Goodwin L."/>
            <person name="Pitluck S."/>
            <person name="Saunders E."/>
            <person name="Brettin T."/>
            <person name="Detter J.C."/>
            <person name="Han C."/>
            <person name="Larimer F."/>
            <person name="Land M."/>
            <person name="Hauser L."/>
            <person name="Kyrpides N."/>
            <person name="Ovchinnikova G."/>
            <person name="Richardson P."/>
        </authorList>
    </citation>
    <scope>NUCLEOTIDE SEQUENCE [LARGE SCALE GENOMIC DNA]</scope>
    <source>
        <strain evidence="17">DSM 10501 / KC4</strain>
    </source>
</reference>
<evidence type="ECO:0000259" key="15">
    <source>
        <dbReference type="Pfam" id="PF10458"/>
    </source>
</evidence>
<dbReference type="GO" id="GO:0005829">
    <property type="term" value="C:cytosol"/>
    <property type="evidence" value="ECO:0007669"/>
    <property type="project" value="TreeGrafter"/>
</dbReference>
<keyword evidence="8 12" id="KW-0175">Coiled coil</keyword>
<dbReference type="AlphaFoldDB" id="C9RB30"/>
<dbReference type="InterPro" id="IPR014729">
    <property type="entry name" value="Rossmann-like_a/b/a_fold"/>
</dbReference>
<dbReference type="InterPro" id="IPR019499">
    <property type="entry name" value="Val-tRNA_synth_tRNA-bd"/>
</dbReference>
<dbReference type="NCBIfam" id="TIGR00422">
    <property type="entry name" value="valS"/>
    <property type="match status" value="1"/>
</dbReference>
<evidence type="ECO:0000259" key="14">
    <source>
        <dbReference type="Pfam" id="PF08264"/>
    </source>
</evidence>
<dbReference type="SUPFAM" id="SSF50677">
    <property type="entry name" value="ValRS/IleRS/LeuRS editing domain"/>
    <property type="match status" value="1"/>
</dbReference>
<dbReference type="eggNOG" id="COG0525">
    <property type="taxonomic scope" value="Bacteria"/>
</dbReference>
<keyword evidence="3 12" id="KW-0963">Cytoplasm</keyword>
<comment type="domain">
    <text evidence="12">The C-terminal coiled-coil domain is crucial for aminoacylation activity.</text>
</comment>
<dbReference type="InterPro" id="IPR013155">
    <property type="entry name" value="M/V/L/I-tRNA-synth_anticd-bd"/>
</dbReference>
<dbReference type="CDD" id="cd00817">
    <property type="entry name" value="ValRS_core"/>
    <property type="match status" value="1"/>
</dbReference>
<evidence type="ECO:0000256" key="5">
    <source>
        <dbReference type="ARBA" id="ARBA00022741"/>
    </source>
</evidence>
<evidence type="ECO:0000256" key="3">
    <source>
        <dbReference type="ARBA" id="ARBA00022490"/>
    </source>
</evidence>
<dbReference type="EC" id="6.1.1.9" evidence="12"/>
<dbReference type="SUPFAM" id="SSF47323">
    <property type="entry name" value="Anticodon-binding domain of a subclass of class I aminoacyl-tRNA synthetases"/>
    <property type="match status" value="1"/>
</dbReference>
<evidence type="ECO:0000256" key="9">
    <source>
        <dbReference type="ARBA" id="ARBA00023146"/>
    </source>
</evidence>
<dbReference type="Gene3D" id="3.90.740.10">
    <property type="entry name" value="Valyl/Leucyl/Isoleucyl-tRNA synthetase, editing domain"/>
    <property type="match status" value="1"/>
</dbReference>
<dbReference type="PROSITE" id="PS00178">
    <property type="entry name" value="AA_TRNA_LIGASE_I"/>
    <property type="match status" value="1"/>
</dbReference>
<comment type="subcellular location">
    <subcellularLocation>
        <location evidence="1 12">Cytoplasm</location>
    </subcellularLocation>
</comment>
<dbReference type="HAMAP" id="MF_02004">
    <property type="entry name" value="Val_tRNA_synth_type1"/>
    <property type="match status" value="1"/>
</dbReference>
<evidence type="ECO:0000313" key="17">
    <source>
        <dbReference type="Proteomes" id="UP000002620"/>
    </source>
</evidence>
<dbReference type="GO" id="GO:0006438">
    <property type="term" value="P:valyl-tRNA aminoacylation"/>
    <property type="evidence" value="ECO:0007669"/>
    <property type="project" value="UniProtKB-UniRule"/>
</dbReference>
<dbReference type="InterPro" id="IPR033705">
    <property type="entry name" value="Anticodon_Ia_Val"/>
</dbReference>
<dbReference type="GO" id="GO:0002161">
    <property type="term" value="F:aminoacyl-tRNA deacylase activity"/>
    <property type="evidence" value="ECO:0007669"/>
    <property type="project" value="InterPro"/>
</dbReference>
<dbReference type="InterPro" id="IPR009080">
    <property type="entry name" value="tRNAsynth_Ia_anticodon-bd"/>
</dbReference>
<comment type="catalytic activity">
    <reaction evidence="10 12">
        <text>tRNA(Val) + L-valine + ATP = L-valyl-tRNA(Val) + AMP + diphosphate</text>
        <dbReference type="Rhea" id="RHEA:10704"/>
        <dbReference type="Rhea" id="RHEA-COMP:9672"/>
        <dbReference type="Rhea" id="RHEA-COMP:9708"/>
        <dbReference type="ChEBI" id="CHEBI:30616"/>
        <dbReference type="ChEBI" id="CHEBI:33019"/>
        <dbReference type="ChEBI" id="CHEBI:57762"/>
        <dbReference type="ChEBI" id="CHEBI:78442"/>
        <dbReference type="ChEBI" id="CHEBI:78537"/>
        <dbReference type="ChEBI" id="CHEBI:456215"/>
        <dbReference type="EC" id="6.1.1.9"/>
    </reaction>
</comment>
<dbReference type="STRING" id="429009.Adeg_0294"/>
<keyword evidence="6 12" id="KW-0067">ATP-binding</keyword>
<dbReference type="KEGG" id="adg:Adeg_0294"/>
<organism evidence="16 17">
    <name type="scientific">Ammonifex degensii (strain DSM 10501 / KC4)</name>
    <dbReference type="NCBI Taxonomy" id="429009"/>
    <lineage>
        <taxon>Bacteria</taxon>
        <taxon>Bacillati</taxon>
        <taxon>Bacillota</taxon>
        <taxon>Clostridia</taxon>
        <taxon>Thermoanaerobacterales</taxon>
        <taxon>Thermoanaerobacteraceae</taxon>
        <taxon>Ammonifex</taxon>
    </lineage>
</organism>
<evidence type="ECO:0000256" key="12">
    <source>
        <dbReference type="HAMAP-Rule" id="MF_02004"/>
    </source>
</evidence>
<comment type="similarity">
    <text evidence="11 12">Belongs to the class-I aminoacyl-tRNA synthetase family. ValS type 1 subfamily.</text>
</comment>
<dbReference type="EMBL" id="CP001785">
    <property type="protein sequence ID" value="ACX51457.1"/>
    <property type="molecule type" value="Genomic_DNA"/>
</dbReference>
<dbReference type="CDD" id="cd07962">
    <property type="entry name" value="Anticodon_Ia_Val"/>
    <property type="match status" value="1"/>
</dbReference>
<evidence type="ECO:0000256" key="11">
    <source>
        <dbReference type="ARBA" id="ARBA00060830"/>
    </source>
</evidence>
<dbReference type="Gene3D" id="1.10.287.380">
    <property type="entry name" value="Valyl-tRNA synthetase, C-terminal domain"/>
    <property type="match status" value="1"/>
</dbReference>
<feature type="short sequence motif" description="'HIGH' region" evidence="12">
    <location>
        <begin position="47"/>
        <end position="57"/>
    </location>
</feature>
<keyword evidence="4 12" id="KW-0436">Ligase</keyword>
<dbReference type="InterPro" id="IPR037118">
    <property type="entry name" value="Val-tRNA_synth_C_sf"/>
</dbReference>
<dbReference type="FunFam" id="3.40.50.620:FF:000098">
    <property type="entry name" value="Valine--tRNA ligase"/>
    <property type="match status" value="1"/>
</dbReference>
<feature type="domain" description="Aminoacyl-tRNA synthetase class Ia" evidence="13">
    <location>
        <begin position="18"/>
        <end position="565"/>
    </location>
</feature>
<comment type="subunit">
    <text evidence="2 12">Monomer.</text>
</comment>
<protein>
    <recommendedName>
        <fullName evidence="12">Valine--tRNA ligase</fullName>
        <ecNumber evidence="12">6.1.1.9</ecNumber>
    </recommendedName>
    <alternativeName>
        <fullName evidence="12">Valyl-tRNA synthetase</fullName>
        <shortName evidence="12">ValRS</shortName>
    </alternativeName>
</protein>
<dbReference type="FunFam" id="1.10.730.10:FF:000014">
    <property type="entry name" value="Valine--tRNA ligase"/>
    <property type="match status" value="1"/>
</dbReference>
<evidence type="ECO:0000256" key="8">
    <source>
        <dbReference type="ARBA" id="ARBA00023054"/>
    </source>
</evidence>
<dbReference type="RefSeq" id="WP_015738335.1">
    <property type="nucleotide sequence ID" value="NC_013385.1"/>
</dbReference>
<dbReference type="Pfam" id="PF10458">
    <property type="entry name" value="Val_tRNA-synt_C"/>
    <property type="match status" value="1"/>
</dbReference>
<dbReference type="InterPro" id="IPR002303">
    <property type="entry name" value="Valyl-tRNA_ligase"/>
</dbReference>
<proteinExistence type="inferred from homology"/>
<comment type="function">
    <text evidence="12">Catalyzes the attachment of valine to tRNA(Val). As ValRS can inadvertently accommodate and process structurally similar amino acids such as threonine, to avoid such errors, it has a 'posttransfer' editing activity that hydrolyzes mischarged Thr-tRNA(Val) in a tRNA-dependent manner.</text>
</comment>
<dbReference type="PANTHER" id="PTHR11946:SF93">
    <property type="entry name" value="VALINE--TRNA LIGASE, CHLOROPLASTIC_MITOCHONDRIAL 2"/>
    <property type="match status" value="1"/>
</dbReference>
<evidence type="ECO:0000313" key="16">
    <source>
        <dbReference type="EMBL" id="ACX51457.1"/>
    </source>
</evidence>
<dbReference type="Gene3D" id="1.10.730.10">
    <property type="entry name" value="Isoleucyl-tRNA Synthetase, Domain 1"/>
    <property type="match status" value="1"/>
</dbReference>
<gene>
    <name evidence="12" type="primary">valS</name>
    <name evidence="16" type="ordered locus">Adeg_0294</name>
</gene>
<keyword evidence="7 12" id="KW-0648">Protein biosynthesis</keyword>